<evidence type="ECO:0000313" key="3">
    <source>
        <dbReference type="Proteomes" id="UP000254387"/>
    </source>
</evidence>
<accession>A0A378C4S1</accession>
<dbReference type="InterPro" id="IPR035990">
    <property type="entry name" value="TIM_sf"/>
</dbReference>
<gene>
    <name evidence="2" type="primary">tpiA_2</name>
    <name evidence="2" type="ORF">NCTC5053_06515</name>
</gene>
<dbReference type="InterPro" id="IPR013785">
    <property type="entry name" value="Aldolase_TIM"/>
</dbReference>
<keyword evidence="1 2" id="KW-0413">Isomerase</keyword>
<dbReference type="Proteomes" id="UP000254387">
    <property type="component" value="Unassembled WGS sequence"/>
</dbReference>
<name>A0A378C4S1_KLEPN</name>
<dbReference type="GO" id="GO:0004807">
    <property type="term" value="F:triose-phosphate isomerase activity"/>
    <property type="evidence" value="ECO:0007669"/>
    <property type="project" value="UniProtKB-EC"/>
</dbReference>
<dbReference type="Pfam" id="PF00121">
    <property type="entry name" value="TIM"/>
    <property type="match status" value="1"/>
</dbReference>
<organism evidence="2 3">
    <name type="scientific">Klebsiella pneumoniae</name>
    <dbReference type="NCBI Taxonomy" id="573"/>
    <lineage>
        <taxon>Bacteria</taxon>
        <taxon>Pseudomonadati</taxon>
        <taxon>Pseudomonadota</taxon>
        <taxon>Gammaproteobacteria</taxon>
        <taxon>Enterobacterales</taxon>
        <taxon>Enterobacteriaceae</taxon>
        <taxon>Klebsiella/Raoultella group</taxon>
        <taxon>Klebsiella</taxon>
        <taxon>Klebsiella pneumoniae complex</taxon>
    </lineage>
</organism>
<dbReference type="Gene3D" id="3.20.20.70">
    <property type="entry name" value="Aldolase class I"/>
    <property type="match status" value="1"/>
</dbReference>
<dbReference type="InterPro" id="IPR000652">
    <property type="entry name" value="Triosephosphate_isomerase"/>
</dbReference>
<evidence type="ECO:0000256" key="1">
    <source>
        <dbReference type="ARBA" id="ARBA00023235"/>
    </source>
</evidence>
<reference evidence="2 3" key="1">
    <citation type="submission" date="2018-06" db="EMBL/GenBank/DDBJ databases">
        <authorList>
            <consortium name="Pathogen Informatics"/>
            <person name="Doyle S."/>
        </authorList>
    </citation>
    <scope>NUCLEOTIDE SEQUENCE [LARGE SCALE GENOMIC DNA]</scope>
    <source>
        <strain evidence="2 3">NCTC5053</strain>
    </source>
</reference>
<dbReference type="PROSITE" id="PS51440">
    <property type="entry name" value="TIM_2"/>
    <property type="match status" value="1"/>
</dbReference>
<dbReference type="SUPFAM" id="SSF51351">
    <property type="entry name" value="Triosephosphate isomerase (TIM)"/>
    <property type="match status" value="1"/>
</dbReference>
<protein>
    <submittedName>
        <fullName evidence="2">Triosephosphate isomerase</fullName>
        <ecNumber evidence="2">5.3.1.1</ecNumber>
    </submittedName>
</protein>
<sequence length="96" mass="10766">MMTPIWLGTSWKMNKPLSQAMAWCEKLAARMPEGCHPAIQPFVIPPFTAIQPVSHFLQTHQLPLLTGAQNMHEADQGRLDRGNLGGHVGRNRRHTC</sequence>
<dbReference type="AlphaFoldDB" id="A0A378C4S1"/>
<dbReference type="EMBL" id="UGMN01000004">
    <property type="protein sequence ID" value="STV61741.1"/>
    <property type="molecule type" value="Genomic_DNA"/>
</dbReference>
<proteinExistence type="predicted"/>
<dbReference type="EC" id="5.3.1.1" evidence="2"/>
<evidence type="ECO:0000313" key="2">
    <source>
        <dbReference type="EMBL" id="STV61741.1"/>
    </source>
</evidence>